<gene>
    <name evidence="2" type="ORF">CKAN_00816000</name>
</gene>
<dbReference type="Gene3D" id="2.40.50.140">
    <property type="entry name" value="Nucleic acid-binding proteins"/>
    <property type="match status" value="1"/>
</dbReference>
<dbReference type="OrthoDB" id="200924at2759"/>
<dbReference type="GO" id="GO:0006370">
    <property type="term" value="P:7-methylguanosine mRNA capping"/>
    <property type="evidence" value="ECO:0007669"/>
    <property type="project" value="TreeGrafter"/>
</dbReference>
<dbReference type="InterPro" id="IPR012340">
    <property type="entry name" value="NA-bd_OB-fold"/>
</dbReference>
<dbReference type="PANTHER" id="PTHR10367:SF17">
    <property type="entry name" value="MRNA-CAPPING ENZYME"/>
    <property type="match status" value="1"/>
</dbReference>
<dbReference type="EMBL" id="QPKB01000003">
    <property type="protein sequence ID" value="RWR79582.1"/>
    <property type="molecule type" value="Genomic_DNA"/>
</dbReference>
<proteinExistence type="predicted"/>
<dbReference type="InterPro" id="IPR051029">
    <property type="entry name" value="mRNA_Capping_Enz/RNA_Phosphat"/>
</dbReference>
<dbReference type="AlphaFoldDB" id="A0A3S3MU52"/>
<organism evidence="2 3">
    <name type="scientific">Cinnamomum micranthum f. kanehirae</name>
    <dbReference type="NCBI Taxonomy" id="337451"/>
    <lineage>
        <taxon>Eukaryota</taxon>
        <taxon>Viridiplantae</taxon>
        <taxon>Streptophyta</taxon>
        <taxon>Embryophyta</taxon>
        <taxon>Tracheophyta</taxon>
        <taxon>Spermatophyta</taxon>
        <taxon>Magnoliopsida</taxon>
        <taxon>Magnoliidae</taxon>
        <taxon>Laurales</taxon>
        <taxon>Lauraceae</taxon>
        <taxon>Cinnamomum</taxon>
    </lineage>
</organism>
<keyword evidence="3" id="KW-1185">Reference proteome</keyword>
<reference evidence="2 3" key="1">
    <citation type="journal article" date="2019" name="Nat. Plants">
        <title>Stout camphor tree genome fills gaps in understanding of flowering plant genome evolution.</title>
        <authorList>
            <person name="Chaw S.M."/>
            <person name="Liu Y.C."/>
            <person name="Wu Y.W."/>
            <person name="Wang H.Y."/>
            <person name="Lin C.I."/>
            <person name="Wu C.S."/>
            <person name="Ke H.M."/>
            <person name="Chang L.Y."/>
            <person name="Hsu C.Y."/>
            <person name="Yang H.T."/>
            <person name="Sudianto E."/>
            <person name="Hsu M.H."/>
            <person name="Wu K.P."/>
            <person name="Wang L.N."/>
            <person name="Leebens-Mack J.H."/>
            <person name="Tsai I.J."/>
        </authorList>
    </citation>
    <scope>NUCLEOTIDE SEQUENCE [LARGE SCALE GENOMIC DNA]</scope>
    <source>
        <strain evidence="3">cv. Chaw 1501</strain>
        <tissue evidence="2">Young leaves</tissue>
    </source>
</reference>
<dbReference type="InterPro" id="IPR013846">
    <property type="entry name" value="mRNA_cap_enzyme_C"/>
</dbReference>
<name>A0A3S3MU52_9MAGN</name>
<dbReference type="PANTHER" id="PTHR10367">
    <property type="entry name" value="MRNA-CAPPING ENZYME"/>
    <property type="match status" value="1"/>
</dbReference>
<evidence type="ECO:0000313" key="3">
    <source>
        <dbReference type="Proteomes" id="UP000283530"/>
    </source>
</evidence>
<feature type="domain" description="mRNA capping enzyme C-terminal" evidence="1">
    <location>
        <begin position="59"/>
        <end position="111"/>
    </location>
</feature>
<dbReference type="GO" id="GO:0004484">
    <property type="term" value="F:mRNA guanylyltransferase activity"/>
    <property type="evidence" value="ECO:0007669"/>
    <property type="project" value="TreeGrafter"/>
</dbReference>
<evidence type="ECO:0000259" key="1">
    <source>
        <dbReference type="Pfam" id="PF03919"/>
    </source>
</evidence>
<protein>
    <submittedName>
        <fullName evidence="2">Dual specificity phosphatase</fullName>
    </submittedName>
</protein>
<comment type="caution">
    <text evidence="2">The sequence shown here is derived from an EMBL/GenBank/DDBJ whole genome shotgun (WGS) entry which is preliminary data.</text>
</comment>
<evidence type="ECO:0000313" key="2">
    <source>
        <dbReference type="EMBL" id="RWR79582.1"/>
    </source>
</evidence>
<dbReference type="Proteomes" id="UP000283530">
    <property type="component" value="Unassembled WGS sequence"/>
</dbReference>
<dbReference type="SUPFAM" id="SSF50249">
    <property type="entry name" value="Nucleic acid-binding proteins"/>
    <property type="match status" value="1"/>
</dbReference>
<accession>A0A3S3MU52</accession>
<dbReference type="STRING" id="337451.A0A3S3MU52"/>
<sequence>MTFPIFAVLWTVHCSRHLMRLGAVQGFWFSYFHSTDLLQFFCIPYKPIGLKITGEFDISVYSGKIIECNWDWEKQCWAFMRIRTDKATPNDLRTFNKVKRSIKDNITEEVVLTEIKEIVSLPMYADRINNDKKGHGRRR</sequence>
<dbReference type="Pfam" id="PF03919">
    <property type="entry name" value="mRNA_cap_C"/>
    <property type="match status" value="1"/>
</dbReference>